<dbReference type="InterPro" id="IPR007436">
    <property type="entry name" value="DUF485"/>
</dbReference>
<dbReference type="GO" id="GO:0005886">
    <property type="term" value="C:plasma membrane"/>
    <property type="evidence" value="ECO:0007669"/>
    <property type="project" value="TreeGrafter"/>
</dbReference>
<feature type="transmembrane region" description="Helical" evidence="1">
    <location>
        <begin position="25"/>
        <end position="46"/>
    </location>
</feature>
<dbReference type="EMBL" id="CP051775">
    <property type="protein sequence ID" value="QJE74226.1"/>
    <property type="molecule type" value="Genomic_DNA"/>
</dbReference>
<dbReference type="Proteomes" id="UP000501891">
    <property type="component" value="Chromosome"/>
</dbReference>
<evidence type="ECO:0000313" key="2">
    <source>
        <dbReference type="EMBL" id="QJE74226.1"/>
    </source>
</evidence>
<dbReference type="KEGG" id="acru:HHL28_15070"/>
<dbReference type="PANTHER" id="PTHR38598">
    <property type="entry name" value="INNER MEMBRANE PROTEIN YJCH"/>
    <property type="match status" value="1"/>
</dbReference>
<feature type="transmembrane region" description="Helical" evidence="1">
    <location>
        <begin position="58"/>
        <end position="82"/>
    </location>
</feature>
<reference evidence="2" key="1">
    <citation type="submission" date="2020-04" db="EMBL/GenBank/DDBJ databases">
        <title>A desert anoxygenic phototrophic bacterium fixes CO2 using RubisCO under aerobic conditions.</title>
        <authorList>
            <person name="Tang K."/>
        </authorList>
    </citation>
    <scope>NUCLEOTIDE SEQUENCE [LARGE SCALE GENOMIC DNA]</scope>
    <source>
        <strain evidence="2">MIMtkB3</strain>
    </source>
</reference>
<dbReference type="PANTHER" id="PTHR38598:SF1">
    <property type="entry name" value="INNER MEMBRANE PROTEIN YJCH"/>
    <property type="match status" value="1"/>
</dbReference>
<evidence type="ECO:0000256" key="1">
    <source>
        <dbReference type="SAM" id="Phobius"/>
    </source>
</evidence>
<sequence length="101" mass="11180">MQQELTHRIRKHPKFAELVAKRTRLGLILSLIVLVLYFAFILTVAFKPALLATSLAGGVTTVGIPVGVFVIVSAFLLTGIYVRKANAEFDELNRQIIEDTL</sequence>
<keyword evidence="1" id="KW-0812">Transmembrane</keyword>
<evidence type="ECO:0000313" key="3">
    <source>
        <dbReference type="Proteomes" id="UP000501891"/>
    </source>
</evidence>
<keyword evidence="1" id="KW-0472">Membrane</keyword>
<accession>A0A858RB71</accession>
<proteinExistence type="predicted"/>
<name>A0A858RB71_9PROT</name>
<dbReference type="InterPro" id="IPR052959">
    <property type="entry name" value="Inner_membrane_assoc"/>
</dbReference>
<protein>
    <submittedName>
        <fullName evidence="2">DUF485 domain-containing protein</fullName>
    </submittedName>
</protein>
<organism evidence="2 3">
    <name type="scientific">Aerophototrophica crusticola</name>
    <dbReference type="NCBI Taxonomy" id="1709002"/>
    <lineage>
        <taxon>Bacteria</taxon>
        <taxon>Pseudomonadati</taxon>
        <taxon>Pseudomonadota</taxon>
        <taxon>Alphaproteobacteria</taxon>
        <taxon>Rhodospirillales</taxon>
        <taxon>Rhodospirillaceae</taxon>
        <taxon>Aerophototrophica</taxon>
    </lineage>
</organism>
<gene>
    <name evidence="2" type="ORF">HHL28_15070</name>
</gene>
<keyword evidence="1" id="KW-1133">Transmembrane helix</keyword>
<dbReference type="Pfam" id="PF04341">
    <property type="entry name" value="DUF485"/>
    <property type="match status" value="1"/>
</dbReference>
<keyword evidence="3" id="KW-1185">Reference proteome</keyword>
<dbReference type="AlphaFoldDB" id="A0A858RB71"/>